<sequence>MLSSSLVQRLGYAGLIPFLITALWAWFDPSHQPWANQLFVYYSAIILSFMAGTLWGRTLHTDIASHPQAVFITTNIIAVTAWLVLALGFLTIATSVLLLGFVAILWTELRYLRSTPASYPNYATMRFVLTTVVVACHLLMLFSGE</sequence>
<protein>
    <submittedName>
        <fullName evidence="2">DUF3429 domain-containing protein</fullName>
    </submittedName>
</protein>
<dbReference type="OrthoDB" id="8591832at2"/>
<keyword evidence="1" id="KW-0812">Transmembrane</keyword>
<keyword evidence="1" id="KW-0472">Membrane</keyword>
<name>A0A501X005_9GAMM</name>
<keyword evidence="3" id="KW-1185">Reference proteome</keyword>
<feature type="transmembrane region" description="Helical" evidence="1">
    <location>
        <begin position="76"/>
        <end position="106"/>
    </location>
</feature>
<feature type="transmembrane region" description="Helical" evidence="1">
    <location>
        <begin position="127"/>
        <end position="144"/>
    </location>
</feature>
<feature type="transmembrane region" description="Helical" evidence="1">
    <location>
        <begin position="6"/>
        <end position="27"/>
    </location>
</feature>
<evidence type="ECO:0000313" key="3">
    <source>
        <dbReference type="Proteomes" id="UP000315901"/>
    </source>
</evidence>
<feature type="transmembrane region" description="Helical" evidence="1">
    <location>
        <begin position="39"/>
        <end position="56"/>
    </location>
</feature>
<keyword evidence="1" id="KW-1133">Transmembrane helix</keyword>
<dbReference type="InterPro" id="IPR021836">
    <property type="entry name" value="DUF3429"/>
</dbReference>
<organism evidence="2 3">
    <name type="scientific">Maribrevibacterium harenarium</name>
    <dbReference type="NCBI Taxonomy" id="2589817"/>
    <lineage>
        <taxon>Bacteria</taxon>
        <taxon>Pseudomonadati</taxon>
        <taxon>Pseudomonadota</taxon>
        <taxon>Gammaproteobacteria</taxon>
        <taxon>Oceanospirillales</taxon>
        <taxon>Oceanospirillaceae</taxon>
        <taxon>Maribrevibacterium</taxon>
    </lineage>
</organism>
<dbReference type="Pfam" id="PF11911">
    <property type="entry name" value="DUF3429"/>
    <property type="match status" value="1"/>
</dbReference>
<accession>A0A501X005</accession>
<gene>
    <name evidence="2" type="ORF">FJM67_08740</name>
</gene>
<evidence type="ECO:0000256" key="1">
    <source>
        <dbReference type="SAM" id="Phobius"/>
    </source>
</evidence>
<dbReference type="AlphaFoldDB" id="A0A501X005"/>
<dbReference type="RefSeq" id="WP_140588495.1">
    <property type="nucleotide sequence ID" value="NZ_VFRR01000014.1"/>
</dbReference>
<dbReference type="EMBL" id="VFRR01000014">
    <property type="protein sequence ID" value="TPE51816.1"/>
    <property type="molecule type" value="Genomic_DNA"/>
</dbReference>
<evidence type="ECO:0000313" key="2">
    <source>
        <dbReference type="EMBL" id="TPE51816.1"/>
    </source>
</evidence>
<proteinExistence type="predicted"/>
<comment type="caution">
    <text evidence="2">The sequence shown here is derived from an EMBL/GenBank/DDBJ whole genome shotgun (WGS) entry which is preliminary data.</text>
</comment>
<reference evidence="2 3" key="1">
    <citation type="submission" date="2019-06" db="EMBL/GenBank/DDBJ databases">
        <title>A novel bacterium of genus Marinomonas, isolated from coastal sand.</title>
        <authorList>
            <person name="Huang H."/>
            <person name="Mo K."/>
            <person name="Hu Y."/>
        </authorList>
    </citation>
    <scope>NUCLEOTIDE SEQUENCE [LARGE SCALE GENOMIC DNA]</scope>
    <source>
        <strain evidence="2 3">HB171799</strain>
    </source>
</reference>
<dbReference type="Proteomes" id="UP000315901">
    <property type="component" value="Unassembled WGS sequence"/>
</dbReference>